<evidence type="ECO:0000256" key="13">
    <source>
        <dbReference type="PIRSR" id="PIRSR602401-1"/>
    </source>
</evidence>
<dbReference type="CDD" id="cd11026">
    <property type="entry name" value="CYP2"/>
    <property type="match status" value="1"/>
</dbReference>
<keyword evidence="8" id="KW-0492">Microsome</keyword>
<evidence type="ECO:0000256" key="8">
    <source>
        <dbReference type="ARBA" id="ARBA00022848"/>
    </source>
</evidence>
<dbReference type="Gene3D" id="1.10.630.10">
    <property type="entry name" value="Cytochrome P450"/>
    <property type="match status" value="1"/>
</dbReference>
<evidence type="ECO:0000256" key="1">
    <source>
        <dbReference type="ARBA" id="ARBA00001971"/>
    </source>
</evidence>
<dbReference type="GO" id="GO:0005506">
    <property type="term" value="F:iron ion binding"/>
    <property type="evidence" value="ECO:0007669"/>
    <property type="project" value="InterPro"/>
</dbReference>
<evidence type="ECO:0000256" key="10">
    <source>
        <dbReference type="ARBA" id="ARBA00023004"/>
    </source>
</evidence>
<dbReference type="PANTHER" id="PTHR24300:SF153">
    <property type="entry name" value="CYTOCHROME P450 2G1-LIKE-RELATED"/>
    <property type="match status" value="1"/>
</dbReference>
<evidence type="ECO:0000256" key="4">
    <source>
        <dbReference type="ARBA" id="ARBA00010617"/>
    </source>
</evidence>
<keyword evidence="10 13" id="KW-0408">Iron</keyword>
<dbReference type="PROSITE" id="PS00086">
    <property type="entry name" value="CYTOCHROME_P450"/>
    <property type="match status" value="1"/>
</dbReference>
<feature type="transmembrane region" description="Helical" evidence="15">
    <location>
        <begin position="45"/>
        <end position="64"/>
    </location>
</feature>
<keyword evidence="5 13" id="KW-0349">Heme</keyword>
<dbReference type="GeneTree" id="ENSGT00940000155736"/>
<dbReference type="InterPro" id="IPR050182">
    <property type="entry name" value="Cytochrome_P450_fam2"/>
</dbReference>
<evidence type="ECO:0000313" key="17">
    <source>
        <dbReference type="Proteomes" id="UP000694392"/>
    </source>
</evidence>
<dbReference type="InterPro" id="IPR036396">
    <property type="entry name" value="Cyt_P450_sf"/>
</dbReference>
<dbReference type="PRINTS" id="PR00385">
    <property type="entry name" value="P450"/>
</dbReference>
<gene>
    <name evidence="18" type="primary">CYP2AR1</name>
</gene>
<evidence type="ECO:0000256" key="15">
    <source>
        <dbReference type="SAM" id="Phobius"/>
    </source>
</evidence>
<evidence type="ECO:0000256" key="14">
    <source>
        <dbReference type="RuleBase" id="RU000461"/>
    </source>
</evidence>
<dbReference type="SUPFAM" id="SSF48264">
    <property type="entry name" value="Cytochrome P450"/>
    <property type="match status" value="1"/>
</dbReference>
<dbReference type="GO" id="GO:0005789">
    <property type="term" value="C:endoplasmic reticulum membrane"/>
    <property type="evidence" value="ECO:0007669"/>
    <property type="project" value="UniProtKB-SubCell"/>
</dbReference>
<accession>A0A8D0LA05</accession>
<evidence type="ECO:0000256" key="9">
    <source>
        <dbReference type="ARBA" id="ARBA00023002"/>
    </source>
</evidence>
<protein>
    <submittedName>
        <fullName evidence="16">Cytochrome P450 family 2 subfamily AR member 1</fullName>
    </submittedName>
</protein>
<dbReference type="GO" id="GO:0019373">
    <property type="term" value="P:epoxygenase P450 pathway"/>
    <property type="evidence" value="ECO:0007669"/>
    <property type="project" value="TreeGrafter"/>
</dbReference>
<keyword evidence="15" id="KW-1133">Transmembrane helix</keyword>
<comment type="similarity">
    <text evidence="4 14">Belongs to the cytochrome P450 family.</text>
</comment>
<feature type="binding site" description="axial binding residue" evidence="13">
    <location>
        <position position="444"/>
    </location>
    <ligand>
        <name>heme</name>
        <dbReference type="ChEBI" id="CHEBI:30413"/>
    </ligand>
    <ligandPart>
        <name>Fe</name>
        <dbReference type="ChEBI" id="CHEBI:18248"/>
    </ligandPart>
</feature>
<dbReference type="GO" id="GO:0016712">
    <property type="term" value="F:oxidoreductase activity, acting on paired donors, with incorporation or reduction of molecular oxygen, reduced flavin or flavoprotein as one donor, and incorporation of one atom of oxygen"/>
    <property type="evidence" value="ECO:0007669"/>
    <property type="project" value="InterPro"/>
</dbReference>
<dbReference type="OMA" id="IMPLGVP"/>
<dbReference type="Proteomes" id="UP000694392">
    <property type="component" value="Unplaced"/>
</dbReference>
<evidence type="ECO:0000256" key="12">
    <source>
        <dbReference type="ARBA" id="ARBA00023136"/>
    </source>
</evidence>
<keyword evidence="6 13" id="KW-0479">Metal-binding</keyword>
<dbReference type="GO" id="GO:0006805">
    <property type="term" value="P:xenobiotic metabolic process"/>
    <property type="evidence" value="ECO:0007669"/>
    <property type="project" value="TreeGrafter"/>
</dbReference>
<dbReference type="PANTHER" id="PTHR24300">
    <property type="entry name" value="CYTOCHROME P450 508A4-RELATED"/>
    <property type="match status" value="1"/>
</dbReference>
<keyword evidence="15" id="KW-0812">Transmembrane</keyword>
<dbReference type="GO" id="GO:0020037">
    <property type="term" value="F:heme binding"/>
    <property type="evidence" value="ECO:0007669"/>
    <property type="project" value="InterPro"/>
</dbReference>
<proteinExistence type="inferred from homology"/>
<evidence type="ECO:0000256" key="6">
    <source>
        <dbReference type="ARBA" id="ARBA00022723"/>
    </source>
</evidence>
<dbReference type="PRINTS" id="PR00463">
    <property type="entry name" value="EP450I"/>
</dbReference>
<evidence type="ECO:0000256" key="5">
    <source>
        <dbReference type="ARBA" id="ARBA00022617"/>
    </source>
</evidence>
<sequence length="498" mass="56791">MLNSGLGFLTSGLDFFRFSVPIFLFSILIYRSVTGKFKNGDQKLLILGVLWVPGSIPLLFPFPAQISKTYGPVFTIYLGSLRVVVLCGYETVKAALVDQADAFGGRAEHPLTERTSKGHGLFFSNGETWSQLRRFSLSTLRNFGMGKRSIEERIQEEAQCLLEEFRKTKGSPFDPTFFLRRSVSNIVCFVVFGERFDYDDAEFQTLLRLLNENARRVDTFWVQLYGLFPHLMKHLPGPHNKLFENFEEQKRYVAEMVQKHEATLEPASPKDYIDAFLIRMQQEKGNPRTIFHQENLLVSALDLFFAGTETISNSLKYGLLIFLKYPCVTRTMQEELDRVVGRDRVPSMEDRMRMPYTDAVIQEIQRFIDITPVGVPHSVTQDTHFRGFTIPKGTTVFPVLGSVLHDPTQFQEPENFDPGNFLDESGGFKKNVAFMPFSAGKRACPGEGLARMELFLFFTTLLQTFTLSSPANQELDVTPEYSGFGKVPRQYQLCLLPR</sequence>
<evidence type="ECO:0000313" key="18">
    <source>
        <dbReference type="VGNC" id="VGNC:104283"/>
    </source>
</evidence>
<evidence type="ECO:0000313" key="16">
    <source>
        <dbReference type="Ensembl" id="ENSSPUP00000018507.1"/>
    </source>
</evidence>
<dbReference type="FunFam" id="1.10.630.10:FF:000238">
    <property type="entry name" value="Cytochrome P450 2A6"/>
    <property type="match status" value="1"/>
</dbReference>
<dbReference type="AlphaFoldDB" id="A0A8D0LA05"/>
<evidence type="ECO:0000256" key="7">
    <source>
        <dbReference type="ARBA" id="ARBA00022824"/>
    </source>
</evidence>
<dbReference type="InterPro" id="IPR008067">
    <property type="entry name" value="Cyt_P450_E_grp-I_CYP2A-like"/>
</dbReference>
<dbReference type="PRINTS" id="PR01684">
    <property type="entry name" value="EP450ICYP2A"/>
</dbReference>
<dbReference type="Ensembl" id="ENSSPUT00000019718.1">
    <property type="protein sequence ID" value="ENSSPUP00000018507.1"/>
    <property type="gene ID" value="ENSSPUG00000014066.1"/>
</dbReference>
<dbReference type="GO" id="GO:0008392">
    <property type="term" value="F:arachidonate epoxygenase activity"/>
    <property type="evidence" value="ECO:0007669"/>
    <property type="project" value="TreeGrafter"/>
</dbReference>
<comment type="subcellular location">
    <subcellularLocation>
        <location evidence="3">Endoplasmic reticulum membrane</location>
        <topology evidence="3">Peripheral membrane protein</topology>
    </subcellularLocation>
    <subcellularLocation>
        <location evidence="2">Microsome membrane</location>
        <topology evidence="2">Peripheral membrane protein</topology>
    </subcellularLocation>
</comment>
<organism evidence="16 17">
    <name type="scientific">Sphenodon punctatus</name>
    <name type="common">Tuatara</name>
    <name type="synonym">Hatteria punctata</name>
    <dbReference type="NCBI Taxonomy" id="8508"/>
    <lineage>
        <taxon>Eukaryota</taxon>
        <taxon>Metazoa</taxon>
        <taxon>Chordata</taxon>
        <taxon>Craniata</taxon>
        <taxon>Vertebrata</taxon>
        <taxon>Euteleostomi</taxon>
        <taxon>Lepidosauria</taxon>
        <taxon>Sphenodontia</taxon>
        <taxon>Sphenodontidae</taxon>
        <taxon>Sphenodon</taxon>
    </lineage>
</organism>
<keyword evidence="11 14" id="KW-0503">Monooxygenase</keyword>
<evidence type="ECO:0000256" key="11">
    <source>
        <dbReference type="ARBA" id="ARBA00023033"/>
    </source>
</evidence>
<comment type="cofactor">
    <cofactor evidence="1 13">
        <name>heme</name>
        <dbReference type="ChEBI" id="CHEBI:30413"/>
    </cofactor>
</comment>
<dbReference type="VGNC" id="VGNC:104283">
    <property type="gene designation" value="CYP2AR1"/>
</dbReference>
<feature type="transmembrane region" description="Helical" evidence="15">
    <location>
        <begin position="15"/>
        <end position="33"/>
    </location>
</feature>
<dbReference type="InterPro" id="IPR002401">
    <property type="entry name" value="Cyt_P450_E_grp-I"/>
</dbReference>
<dbReference type="InterPro" id="IPR001128">
    <property type="entry name" value="Cyt_P450"/>
</dbReference>
<dbReference type="Pfam" id="PF00067">
    <property type="entry name" value="p450"/>
    <property type="match status" value="1"/>
</dbReference>
<evidence type="ECO:0000256" key="2">
    <source>
        <dbReference type="ARBA" id="ARBA00004174"/>
    </source>
</evidence>
<reference evidence="16" key="1">
    <citation type="submission" date="2025-08" db="UniProtKB">
        <authorList>
            <consortium name="Ensembl"/>
        </authorList>
    </citation>
    <scope>IDENTIFICATION</scope>
</reference>
<name>A0A8D0LA05_SPHPU</name>
<reference evidence="16" key="2">
    <citation type="submission" date="2025-09" db="UniProtKB">
        <authorList>
            <consortium name="Ensembl"/>
        </authorList>
    </citation>
    <scope>IDENTIFICATION</scope>
</reference>
<dbReference type="InterPro" id="IPR017972">
    <property type="entry name" value="Cyt_P450_CS"/>
</dbReference>
<keyword evidence="9 14" id="KW-0560">Oxidoreductase</keyword>
<evidence type="ECO:0000256" key="3">
    <source>
        <dbReference type="ARBA" id="ARBA00004406"/>
    </source>
</evidence>
<keyword evidence="17" id="KW-1185">Reference proteome</keyword>
<keyword evidence="7" id="KW-0256">Endoplasmic reticulum</keyword>
<keyword evidence="12 15" id="KW-0472">Membrane</keyword>